<protein>
    <recommendedName>
        <fullName evidence="7">poly(A)-specific ribonuclease</fullName>
        <ecNumber evidence="7">3.1.13.4</ecNumber>
    </recommendedName>
</protein>
<comment type="caution">
    <text evidence="18">The sequence shown here is derived from an EMBL/GenBank/DDBJ whole genome shotgun (WGS) entry which is preliminary data.</text>
</comment>
<dbReference type="PANTHER" id="PTHR10797">
    <property type="entry name" value="CCR4-NOT TRANSCRIPTION COMPLEX SUBUNIT"/>
    <property type="match status" value="1"/>
</dbReference>
<evidence type="ECO:0000256" key="11">
    <source>
        <dbReference type="ARBA" id="ARBA00022801"/>
    </source>
</evidence>
<dbReference type="AlphaFoldDB" id="A0A9D5H8X0"/>
<keyword evidence="9" id="KW-0540">Nuclease</keyword>
<dbReference type="InterPro" id="IPR039637">
    <property type="entry name" value="CNOT7/CNOT8/Pop2"/>
</dbReference>
<evidence type="ECO:0000256" key="5">
    <source>
        <dbReference type="ARBA" id="ARBA00008372"/>
    </source>
</evidence>
<comment type="subunit">
    <text evidence="6">Component of the CCR4-NOT complex, at least composed of CRR4 and CAF1 proteins.</text>
</comment>
<gene>
    <name evidence="18" type="ORF">J5N97_024748</name>
</gene>
<comment type="cofactor">
    <cofactor evidence="2">
        <name>a divalent metal cation</name>
        <dbReference type="ChEBI" id="CHEBI:60240"/>
    </cofactor>
</comment>
<evidence type="ECO:0000256" key="3">
    <source>
        <dbReference type="ARBA" id="ARBA00004123"/>
    </source>
</evidence>
<dbReference type="EC" id="3.1.13.4" evidence="7"/>
<evidence type="ECO:0000256" key="4">
    <source>
        <dbReference type="ARBA" id="ARBA00004496"/>
    </source>
</evidence>
<sequence length="263" mass="29921">MPSIAAHHLPKHCQVIIRLVWAHNIEEVLALIAGAMHRYPIISIDTEFFRIIFHSNKHYSALTVSERYSVMKLNIDALNLIQLGFTLSDPSGNLPDLGSGCILLFAWEFNFNNFNLDYDLYSPDSINLLWSSGIEFERNLLEGIDSHWFVRLLVNYGIVRAGYNVNWVTFHGGYDFAYLIKILTGGNSLSESMKTFFKLVRALFGDDWLDVKHIMKYCDNLYGGLETMAASLKVQTVAELEVKMVLGYLLNLSLTMLSLNFHG</sequence>
<dbReference type="InterPro" id="IPR012337">
    <property type="entry name" value="RNaseH-like_sf"/>
</dbReference>
<keyword evidence="10" id="KW-0479">Metal-binding</keyword>
<evidence type="ECO:0000256" key="13">
    <source>
        <dbReference type="ARBA" id="ARBA00022884"/>
    </source>
</evidence>
<evidence type="ECO:0000256" key="2">
    <source>
        <dbReference type="ARBA" id="ARBA00001968"/>
    </source>
</evidence>
<dbReference type="GO" id="GO:0005737">
    <property type="term" value="C:cytoplasm"/>
    <property type="evidence" value="ECO:0007669"/>
    <property type="project" value="UniProtKB-SubCell"/>
</dbReference>
<evidence type="ECO:0000256" key="14">
    <source>
        <dbReference type="ARBA" id="ARBA00023015"/>
    </source>
</evidence>
<dbReference type="Pfam" id="PF04857">
    <property type="entry name" value="CAF1"/>
    <property type="match status" value="1"/>
</dbReference>
<keyword evidence="13" id="KW-0694">RNA-binding</keyword>
<proteinExistence type="inferred from homology"/>
<dbReference type="OrthoDB" id="1164111at2759"/>
<keyword evidence="14" id="KW-0805">Transcription regulation</keyword>
<evidence type="ECO:0000256" key="10">
    <source>
        <dbReference type="ARBA" id="ARBA00022723"/>
    </source>
</evidence>
<evidence type="ECO:0000256" key="9">
    <source>
        <dbReference type="ARBA" id="ARBA00022722"/>
    </source>
</evidence>
<dbReference type="GO" id="GO:0030014">
    <property type="term" value="C:CCR4-NOT complex"/>
    <property type="evidence" value="ECO:0007669"/>
    <property type="project" value="InterPro"/>
</dbReference>
<dbReference type="Gene3D" id="3.30.420.10">
    <property type="entry name" value="Ribonuclease H-like superfamily/Ribonuclease H"/>
    <property type="match status" value="1"/>
</dbReference>
<comment type="subcellular location">
    <subcellularLocation>
        <location evidence="4">Cytoplasm</location>
    </subcellularLocation>
    <subcellularLocation>
        <location evidence="3">Nucleus</location>
    </subcellularLocation>
</comment>
<evidence type="ECO:0000256" key="17">
    <source>
        <dbReference type="ARBA" id="ARBA00025148"/>
    </source>
</evidence>
<dbReference type="InterPro" id="IPR006941">
    <property type="entry name" value="RNase_CAF1"/>
</dbReference>
<evidence type="ECO:0000256" key="6">
    <source>
        <dbReference type="ARBA" id="ARBA00011757"/>
    </source>
</evidence>
<evidence type="ECO:0000256" key="15">
    <source>
        <dbReference type="ARBA" id="ARBA00023163"/>
    </source>
</evidence>
<evidence type="ECO:0000256" key="16">
    <source>
        <dbReference type="ARBA" id="ARBA00023242"/>
    </source>
</evidence>
<comment type="function">
    <text evidence="17">Ubiquitous transcription factor required for a diverse set of processes. It is a component of the CCR4 complex involved in the control of gene expression.</text>
</comment>
<keyword evidence="15" id="KW-0804">Transcription</keyword>
<reference evidence="18" key="1">
    <citation type="submission" date="2021-03" db="EMBL/GenBank/DDBJ databases">
        <authorList>
            <person name="Li Z."/>
            <person name="Yang C."/>
        </authorList>
    </citation>
    <scope>NUCLEOTIDE SEQUENCE</scope>
    <source>
        <strain evidence="18">Dzin_1.0</strain>
        <tissue evidence="18">Leaf</tissue>
    </source>
</reference>
<keyword evidence="12" id="KW-0269">Exonuclease</keyword>
<dbReference type="InterPro" id="IPR036397">
    <property type="entry name" value="RNaseH_sf"/>
</dbReference>
<evidence type="ECO:0000256" key="12">
    <source>
        <dbReference type="ARBA" id="ARBA00022839"/>
    </source>
</evidence>
<accession>A0A9D5H8X0</accession>
<comment type="catalytic activity">
    <reaction evidence="1">
        <text>Exonucleolytic cleavage of poly(A) to 5'-AMP.</text>
        <dbReference type="EC" id="3.1.13.4"/>
    </reaction>
</comment>
<reference evidence="18" key="2">
    <citation type="journal article" date="2022" name="Hortic Res">
        <title>The genome of Dioscorea zingiberensis sheds light on the biosynthesis, origin and evolution of the medicinally important diosgenin saponins.</title>
        <authorList>
            <person name="Li Y."/>
            <person name="Tan C."/>
            <person name="Li Z."/>
            <person name="Guo J."/>
            <person name="Li S."/>
            <person name="Chen X."/>
            <person name="Wang C."/>
            <person name="Dai X."/>
            <person name="Yang H."/>
            <person name="Song W."/>
            <person name="Hou L."/>
            <person name="Xu J."/>
            <person name="Tong Z."/>
            <person name="Xu A."/>
            <person name="Yuan X."/>
            <person name="Wang W."/>
            <person name="Yang Q."/>
            <person name="Chen L."/>
            <person name="Sun Z."/>
            <person name="Wang K."/>
            <person name="Pan B."/>
            <person name="Chen J."/>
            <person name="Bao Y."/>
            <person name="Liu F."/>
            <person name="Qi X."/>
            <person name="Gang D.R."/>
            <person name="Wen J."/>
            <person name="Li J."/>
        </authorList>
    </citation>
    <scope>NUCLEOTIDE SEQUENCE</scope>
    <source>
        <strain evidence="18">Dzin_1.0</strain>
    </source>
</reference>
<dbReference type="GO" id="GO:0005634">
    <property type="term" value="C:nucleus"/>
    <property type="evidence" value="ECO:0007669"/>
    <property type="project" value="UniProtKB-SubCell"/>
</dbReference>
<keyword evidence="8" id="KW-0963">Cytoplasm</keyword>
<comment type="similarity">
    <text evidence="5">Belongs to the CAF1 family.</text>
</comment>
<keyword evidence="19" id="KW-1185">Reference proteome</keyword>
<keyword evidence="11" id="KW-0378">Hydrolase</keyword>
<dbReference type="GO" id="GO:0003723">
    <property type="term" value="F:RNA binding"/>
    <property type="evidence" value="ECO:0007669"/>
    <property type="project" value="UniProtKB-KW"/>
</dbReference>
<dbReference type="SUPFAM" id="SSF53098">
    <property type="entry name" value="Ribonuclease H-like"/>
    <property type="match status" value="1"/>
</dbReference>
<keyword evidence="16" id="KW-0539">Nucleus</keyword>
<evidence type="ECO:0000313" key="19">
    <source>
        <dbReference type="Proteomes" id="UP001085076"/>
    </source>
</evidence>
<evidence type="ECO:0000256" key="1">
    <source>
        <dbReference type="ARBA" id="ARBA00001663"/>
    </source>
</evidence>
<evidence type="ECO:0000313" key="18">
    <source>
        <dbReference type="EMBL" id="KAJ0967831.1"/>
    </source>
</evidence>
<evidence type="ECO:0000256" key="8">
    <source>
        <dbReference type="ARBA" id="ARBA00022490"/>
    </source>
</evidence>
<name>A0A9D5H8X0_9LILI</name>
<dbReference type="Proteomes" id="UP001085076">
    <property type="component" value="Miscellaneous, Linkage group lg07"/>
</dbReference>
<dbReference type="GO" id="GO:0046872">
    <property type="term" value="F:metal ion binding"/>
    <property type="evidence" value="ECO:0007669"/>
    <property type="project" value="UniProtKB-KW"/>
</dbReference>
<organism evidence="18 19">
    <name type="scientific">Dioscorea zingiberensis</name>
    <dbReference type="NCBI Taxonomy" id="325984"/>
    <lineage>
        <taxon>Eukaryota</taxon>
        <taxon>Viridiplantae</taxon>
        <taxon>Streptophyta</taxon>
        <taxon>Embryophyta</taxon>
        <taxon>Tracheophyta</taxon>
        <taxon>Spermatophyta</taxon>
        <taxon>Magnoliopsida</taxon>
        <taxon>Liliopsida</taxon>
        <taxon>Dioscoreales</taxon>
        <taxon>Dioscoreaceae</taxon>
        <taxon>Dioscorea</taxon>
    </lineage>
</organism>
<dbReference type="GO" id="GO:0004535">
    <property type="term" value="F:poly(A)-specific ribonuclease activity"/>
    <property type="evidence" value="ECO:0007669"/>
    <property type="project" value="UniProtKB-EC"/>
</dbReference>
<evidence type="ECO:0000256" key="7">
    <source>
        <dbReference type="ARBA" id="ARBA00012161"/>
    </source>
</evidence>
<dbReference type="EMBL" id="JAGGNH010000007">
    <property type="protein sequence ID" value="KAJ0967831.1"/>
    <property type="molecule type" value="Genomic_DNA"/>
</dbReference>